<keyword evidence="2" id="KW-1185">Reference proteome</keyword>
<dbReference type="EMBL" id="FN653019">
    <property type="protein sequence ID" value="CBY22712.1"/>
    <property type="molecule type" value="Genomic_DNA"/>
</dbReference>
<dbReference type="OrthoDB" id="2105077at2759"/>
<dbReference type="InParanoid" id="E4WZW6"/>
<name>E4WZW6_OIKDI</name>
<proteinExistence type="predicted"/>
<protein>
    <submittedName>
        <fullName evidence="1">Uncharacterized protein</fullName>
    </submittedName>
</protein>
<evidence type="ECO:0000313" key="2">
    <source>
        <dbReference type="Proteomes" id="UP000001307"/>
    </source>
</evidence>
<organism evidence="1">
    <name type="scientific">Oikopleura dioica</name>
    <name type="common">Tunicate</name>
    <dbReference type="NCBI Taxonomy" id="34765"/>
    <lineage>
        <taxon>Eukaryota</taxon>
        <taxon>Metazoa</taxon>
        <taxon>Chordata</taxon>
        <taxon>Tunicata</taxon>
        <taxon>Appendicularia</taxon>
        <taxon>Copelata</taxon>
        <taxon>Oikopleuridae</taxon>
        <taxon>Oikopleura</taxon>
    </lineage>
</organism>
<accession>E4WZW6</accession>
<reference evidence="1" key="1">
    <citation type="journal article" date="2010" name="Science">
        <title>Plasticity of animal genome architecture unmasked by rapid evolution of a pelagic tunicate.</title>
        <authorList>
            <person name="Denoeud F."/>
            <person name="Henriet S."/>
            <person name="Mungpakdee S."/>
            <person name="Aury J.M."/>
            <person name="Da Silva C."/>
            <person name="Brinkmann H."/>
            <person name="Mikhaleva J."/>
            <person name="Olsen L.C."/>
            <person name="Jubin C."/>
            <person name="Canestro C."/>
            <person name="Bouquet J.M."/>
            <person name="Danks G."/>
            <person name="Poulain J."/>
            <person name="Campsteijn C."/>
            <person name="Adamski M."/>
            <person name="Cross I."/>
            <person name="Yadetie F."/>
            <person name="Muffato M."/>
            <person name="Louis A."/>
            <person name="Butcher S."/>
            <person name="Tsagkogeorga G."/>
            <person name="Konrad A."/>
            <person name="Singh S."/>
            <person name="Jensen M.F."/>
            <person name="Cong E.H."/>
            <person name="Eikeseth-Otteraa H."/>
            <person name="Noel B."/>
            <person name="Anthouard V."/>
            <person name="Porcel B.M."/>
            <person name="Kachouri-Lafond R."/>
            <person name="Nishino A."/>
            <person name="Ugolini M."/>
            <person name="Chourrout P."/>
            <person name="Nishida H."/>
            <person name="Aasland R."/>
            <person name="Huzurbazar S."/>
            <person name="Westhof E."/>
            <person name="Delsuc F."/>
            <person name="Lehrach H."/>
            <person name="Reinhardt R."/>
            <person name="Weissenbach J."/>
            <person name="Roy S.W."/>
            <person name="Artiguenave F."/>
            <person name="Postlethwait J.H."/>
            <person name="Manak J.R."/>
            <person name="Thompson E.M."/>
            <person name="Jaillon O."/>
            <person name="Du Pasquier L."/>
            <person name="Boudinot P."/>
            <person name="Liberles D.A."/>
            <person name="Volff J.N."/>
            <person name="Philippe H."/>
            <person name="Lenhard B."/>
            <person name="Roest Crollius H."/>
            <person name="Wincker P."/>
            <person name="Chourrout D."/>
        </authorList>
    </citation>
    <scope>NUCLEOTIDE SEQUENCE [LARGE SCALE GENOMIC DNA]</scope>
</reference>
<gene>
    <name evidence="1" type="ORF">GSOID_T00013481001</name>
</gene>
<evidence type="ECO:0000313" key="1">
    <source>
        <dbReference type="EMBL" id="CBY22712.1"/>
    </source>
</evidence>
<dbReference type="Proteomes" id="UP000001307">
    <property type="component" value="Unassembled WGS sequence"/>
</dbReference>
<dbReference type="AlphaFoldDB" id="E4WZW6"/>
<dbReference type="Gene3D" id="3.40.50.2300">
    <property type="match status" value="1"/>
</dbReference>
<sequence>MVLEWTHSINLEFPNNKKYYWYEIVFLSPEGIEEKDRPSYEDVKKEFEKFLKAKSFNRTTPTNPILLMKDLPEPEIQVLQEHKDFHIRGGRYDYLQDAGDGNFCCQIISLFRIKPFPENFQEIWHLSLINLCKITDNTDIGGGVTFSELMAQIIFADFDPEVAFAPTDMQADEDDKEHDENEIPVRERAYRYDSFRFSHFYEHEDTRKVHLAVIVENIVEDYTLLQYMAIVRDAFENDDNKRDESLDQVIDEAIQFQVVYNEDLDVYASIDGIRKDARPNSCMTVSANLGGRRTYNKRLTIKSMYEKQRLHITVDDQPICFQNKHEKDGYLSVAFDNGANMRDVDWLKKVVIVPELWTMTGTVDPQKQQYLAVANTDRYRMENSILAHAQKAIRFMFQMATKLHLMFPVWLADVGCSIKPNPDLIARGRENIKLKKVAIKNWTIMARSELEALGSVKTNMMNIASDSGIKMKAPAEIHIDEADKNDPKAWVAKLPETWETNKSSLLWIVMPVFREDIYREIKKRCVNIHLPLLVQTEFRFPKSDRDRWIEKYSKNRVNELITKLGAPKQTRNWTLSGYPQNKTILIIAIWESHGYFSFVYNHQELGWAPTGQKKKRHQFNHCNTLRSGQKVVKLSDEYMQDGQMTYMQDIAEAINKILQKLKKEPDEILLLAGGDFNTTIFNQMMEDANKLQWSTEEGMISSDNLFLDYINGNNLKTTMAKVEENKGPLTENHILEQKMFLREKRAFRSVY</sequence>